<sequence>MAQEFVGKWDFESSDNFDEYMKAAGFGLMACKVSNNLKPQIVIKVDGDHWHMEYKICECNSSNLAVEFDLGKEFEETTRDGRKVMRTFTLEGGKLHHVKKATKSGDNVSRSDRYIESGKLIIDMECNGVKAKHIYTKAAAEPLALIKLTKLSMSNQITSIAAIPRDPNDILDVIRCHIVAFAAASGRPDDQIIADNLIPTFEAIHPGFLEACLQESNYESIEEMMEEACNKLVSKNVIMKINTADFCYPVVKPVLLELSAFNHRMVTVYKVIFQQLKGIQIPFEFRKVLKWYKYLYQQNLTVAQFAKEFNLDPKMFKKYVEVIEKSEFFFIHQYHPLQIQVYSPIRNAMAKSLTYEA</sequence>
<dbReference type="WBParaSite" id="PS1159_v2.g14580.t1">
    <property type="protein sequence ID" value="PS1159_v2.g14580.t1"/>
    <property type="gene ID" value="PS1159_v2.g14580"/>
</dbReference>
<name>A0AC35F9M5_9BILA</name>
<dbReference type="Proteomes" id="UP000887580">
    <property type="component" value="Unplaced"/>
</dbReference>
<accession>A0AC35F9M5</accession>
<proteinExistence type="predicted"/>
<evidence type="ECO:0000313" key="2">
    <source>
        <dbReference type="WBParaSite" id="PS1159_v2.g14580.t1"/>
    </source>
</evidence>
<protein>
    <submittedName>
        <fullName evidence="2">Cytosolic fatty-acid binding proteins domain-containing protein</fullName>
    </submittedName>
</protein>
<reference evidence="2" key="1">
    <citation type="submission" date="2022-11" db="UniProtKB">
        <authorList>
            <consortium name="WormBaseParasite"/>
        </authorList>
    </citation>
    <scope>IDENTIFICATION</scope>
</reference>
<organism evidence="1 2">
    <name type="scientific">Panagrolaimus sp. PS1159</name>
    <dbReference type="NCBI Taxonomy" id="55785"/>
    <lineage>
        <taxon>Eukaryota</taxon>
        <taxon>Metazoa</taxon>
        <taxon>Ecdysozoa</taxon>
        <taxon>Nematoda</taxon>
        <taxon>Chromadorea</taxon>
        <taxon>Rhabditida</taxon>
        <taxon>Tylenchina</taxon>
        <taxon>Panagrolaimomorpha</taxon>
        <taxon>Panagrolaimoidea</taxon>
        <taxon>Panagrolaimidae</taxon>
        <taxon>Panagrolaimus</taxon>
    </lineage>
</organism>
<evidence type="ECO:0000313" key="1">
    <source>
        <dbReference type="Proteomes" id="UP000887580"/>
    </source>
</evidence>